<dbReference type="Gene3D" id="3.90.1200.10">
    <property type="match status" value="1"/>
</dbReference>
<dbReference type="SUPFAM" id="SSF56112">
    <property type="entry name" value="Protein kinase-like (PK-like)"/>
    <property type="match status" value="1"/>
</dbReference>
<dbReference type="AlphaFoldDB" id="A0A0A0BB24"/>
<evidence type="ECO:0000313" key="1">
    <source>
        <dbReference type="EMBL" id="KGM03327.1"/>
    </source>
</evidence>
<dbReference type="InterPro" id="IPR011009">
    <property type="entry name" value="Kinase-like_dom_sf"/>
</dbReference>
<gene>
    <name evidence="1" type="ORF">Q760_05630</name>
</gene>
<comment type="caution">
    <text evidence="1">The sequence shown here is derived from an EMBL/GenBank/DDBJ whole genome shotgun (WGS) entry which is preliminary data.</text>
</comment>
<sequence length="141" mass="15572">MDVPVPLLAGLESRWLTTLGPGSALHHGDLRRDNVLREPGGRLRVVDWTHLWTSPGWLDLVRLGADVAACGHDPERLLRRSCWADAPGDAVDVVLAGLAGRAWREGHLPELPGVPGLRRMQREQGLHGLRWLEARLAARRA</sequence>
<name>A0A0A0BB24_9CELL</name>
<evidence type="ECO:0008006" key="3">
    <source>
        <dbReference type="Google" id="ProtNLM"/>
    </source>
</evidence>
<dbReference type="STRING" id="1408250.Q760_05630"/>
<organism evidence="1 2">
    <name type="scientific">Cellulomonas cellasea DSM 20118</name>
    <dbReference type="NCBI Taxonomy" id="1408250"/>
    <lineage>
        <taxon>Bacteria</taxon>
        <taxon>Bacillati</taxon>
        <taxon>Actinomycetota</taxon>
        <taxon>Actinomycetes</taxon>
        <taxon>Micrococcales</taxon>
        <taxon>Cellulomonadaceae</taxon>
        <taxon>Cellulomonas</taxon>
    </lineage>
</organism>
<dbReference type="RefSeq" id="WP_211254515.1">
    <property type="nucleotide sequence ID" value="NZ_AXNT01000016.1"/>
</dbReference>
<proteinExistence type="predicted"/>
<dbReference type="EMBL" id="AXNT01000016">
    <property type="protein sequence ID" value="KGM03327.1"/>
    <property type="molecule type" value="Genomic_DNA"/>
</dbReference>
<accession>A0A0A0BB24</accession>
<protein>
    <recommendedName>
        <fullName evidence="3">Aminoglycoside phosphotransferase domain-containing protein</fullName>
    </recommendedName>
</protein>
<dbReference type="Proteomes" id="UP000029833">
    <property type="component" value="Unassembled WGS sequence"/>
</dbReference>
<reference evidence="1 2" key="1">
    <citation type="submission" date="2013-10" db="EMBL/GenBank/DDBJ databases">
        <authorList>
            <person name="Wang G."/>
            <person name="Zhuang W."/>
        </authorList>
    </citation>
    <scope>NUCLEOTIDE SEQUENCE [LARGE SCALE GENOMIC DNA]</scope>
    <source>
        <strain evidence="1 2">DSM 20118</strain>
    </source>
</reference>
<keyword evidence="2" id="KW-1185">Reference proteome</keyword>
<evidence type="ECO:0000313" key="2">
    <source>
        <dbReference type="Proteomes" id="UP000029833"/>
    </source>
</evidence>